<accession>A0A2T7A6Z4</accession>
<organism evidence="1 2">
    <name type="scientific">Tuber borchii</name>
    <name type="common">White truffle</name>
    <dbReference type="NCBI Taxonomy" id="42251"/>
    <lineage>
        <taxon>Eukaryota</taxon>
        <taxon>Fungi</taxon>
        <taxon>Dikarya</taxon>
        <taxon>Ascomycota</taxon>
        <taxon>Pezizomycotina</taxon>
        <taxon>Pezizomycetes</taxon>
        <taxon>Pezizales</taxon>
        <taxon>Tuberaceae</taxon>
        <taxon>Tuber</taxon>
    </lineage>
</organism>
<dbReference type="EMBL" id="NESQ01000011">
    <property type="protein sequence ID" value="PUU83465.1"/>
    <property type="molecule type" value="Genomic_DNA"/>
</dbReference>
<protein>
    <submittedName>
        <fullName evidence="1">Uncharacterized protein</fullName>
    </submittedName>
</protein>
<dbReference type="Proteomes" id="UP000244722">
    <property type="component" value="Unassembled WGS sequence"/>
</dbReference>
<gene>
    <name evidence="1" type="ORF">B9Z19DRAFT_1105123</name>
</gene>
<comment type="caution">
    <text evidence="1">The sequence shown here is derived from an EMBL/GenBank/DDBJ whole genome shotgun (WGS) entry which is preliminary data.</text>
</comment>
<evidence type="ECO:0000313" key="2">
    <source>
        <dbReference type="Proteomes" id="UP000244722"/>
    </source>
</evidence>
<keyword evidence="2" id="KW-1185">Reference proteome</keyword>
<dbReference type="AlphaFoldDB" id="A0A2T7A6Z4"/>
<reference evidence="1 2" key="1">
    <citation type="submission" date="2017-04" db="EMBL/GenBank/DDBJ databases">
        <title>Draft genome sequence of Tuber borchii Vittad., a whitish edible truffle.</title>
        <authorList>
            <consortium name="DOE Joint Genome Institute"/>
            <person name="Murat C."/>
            <person name="Kuo A."/>
            <person name="Barry K.W."/>
            <person name="Clum A."/>
            <person name="Dockter R.B."/>
            <person name="Fauchery L."/>
            <person name="Iotti M."/>
            <person name="Kohler A."/>
            <person name="Labutti K."/>
            <person name="Lindquist E.A."/>
            <person name="Lipzen A."/>
            <person name="Ohm R.A."/>
            <person name="Wang M."/>
            <person name="Grigoriev I.V."/>
            <person name="Zambonelli A."/>
            <person name="Martin F.M."/>
        </authorList>
    </citation>
    <scope>NUCLEOTIDE SEQUENCE [LARGE SCALE GENOMIC DNA]</scope>
    <source>
        <strain evidence="1 2">Tbo3840</strain>
    </source>
</reference>
<sequence>MTIISSMPKSESLYLCLGGGGDDLDPNCCLLFRFDEHICKFPHGQAARPQPFRSTMRPHRPLGVPNWDSRCHRSLVRPPAFSLDQISYGPPFTRIKPGDYRSRLTSAIELILKASSKSLSSGTSKLVEAMALTLGKTVTKNYTNPSKLFPEPSAHFDSSFYLMPAFVPAVRGFGASGVSFLLSEVDEFVCVARAV</sequence>
<evidence type="ECO:0000313" key="1">
    <source>
        <dbReference type="EMBL" id="PUU83465.1"/>
    </source>
</evidence>
<proteinExistence type="predicted"/>
<name>A0A2T7A6Z4_TUBBO</name>